<dbReference type="Pfam" id="PF18024">
    <property type="entry name" value="HTH_50"/>
    <property type="match status" value="1"/>
</dbReference>
<evidence type="ECO:0000256" key="2">
    <source>
        <dbReference type="ARBA" id="ARBA00022797"/>
    </source>
</evidence>
<dbReference type="InterPro" id="IPR058031">
    <property type="entry name" value="AAA_lid_NorR"/>
</dbReference>
<dbReference type="PROSITE" id="PS00676">
    <property type="entry name" value="SIGMA54_INTERACT_2"/>
    <property type="match status" value="1"/>
</dbReference>
<dbReference type="Pfam" id="PF25601">
    <property type="entry name" value="AAA_lid_14"/>
    <property type="match status" value="1"/>
</dbReference>
<dbReference type="FunFam" id="3.40.50.300:FF:000006">
    <property type="entry name" value="DNA-binding transcriptional regulator NtrC"/>
    <property type="match status" value="1"/>
</dbReference>
<proteinExistence type="predicted"/>
<keyword evidence="2" id="KW-0058">Aromatic hydrocarbons catabolism</keyword>
<evidence type="ECO:0000313" key="10">
    <source>
        <dbReference type="EMBL" id="EJQ79904.1"/>
    </source>
</evidence>
<evidence type="ECO:0000256" key="1">
    <source>
        <dbReference type="ARBA" id="ARBA00022741"/>
    </source>
</evidence>
<evidence type="ECO:0000259" key="9">
    <source>
        <dbReference type="PROSITE" id="PS50112"/>
    </source>
</evidence>
<dbReference type="Gene3D" id="1.10.10.60">
    <property type="entry name" value="Homeodomain-like"/>
    <property type="match status" value="1"/>
</dbReference>
<dbReference type="RefSeq" id="WP_002146989.1">
    <property type="nucleotide sequence ID" value="NZ_JH792148.1"/>
</dbReference>
<dbReference type="GO" id="GO:0006355">
    <property type="term" value="P:regulation of DNA-templated transcription"/>
    <property type="evidence" value="ECO:0007669"/>
    <property type="project" value="InterPro"/>
</dbReference>
<dbReference type="Gene3D" id="3.40.50.300">
    <property type="entry name" value="P-loop containing nucleotide triphosphate hydrolases"/>
    <property type="match status" value="1"/>
</dbReference>
<dbReference type="NCBIfam" id="TIGR00229">
    <property type="entry name" value="sensory_box"/>
    <property type="match status" value="1"/>
</dbReference>
<dbReference type="SUPFAM" id="SSF55785">
    <property type="entry name" value="PYP-like sensor domain (PAS domain)"/>
    <property type="match status" value="1"/>
</dbReference>
<dbReference type="InterPro" id="IPR009057">
    <property type="entry name" value="Homeodomain-like_sf"/>
</dbReference>
<dbReference type="InterPro" id="IPR025943">
    <property type="entry name" value="Sigma_54_int_dom_ATP-bd_2"/>
</dbReference>
<evidence type="ECO:0000259" key="8">
    <source>
        <dbReference type="PROSITE" id="PS50045"/>
    </source>
</evidence>
<keyword evidence="4" id="KW-0805">Transcription regulation</keyword>
<name>J8DUA7_BACCE</name>
<evidence type="ECO:0000256" key="5">
    <source>
        <dbReference type="ARBA" id="ARBA00023125"/>
    </source>
</evidence>
<gene>
    <name evidence="10" type="ORF">IGC_02475</name>
</gene>
<dbReference type="AlphaFoldDB" id="J8DUA7"/>
<evidence type="ECO:0000313" key="11">
    <source>
        <dbReference type="Proteomes" id="UP000006977"/>
    </source>
</evidence>
<dbReference type="EMBL" id="AHEA01000021">
    <property type="protein sequence ID" value="EJQ79904.1"/>
    <property type="molecule type" value="Genomic_DNA"/>
</dbReference>
<dbReference type="PANTHER" id="PTHR32071">
    <property type="entry name" value="TRANSCRIPTIONAL REGULATORY PROTEIN"/>
    <property type="match status" value="1"/>
</dbReference>
<evidence type="ECO:0000256" key="3">
    <source>
        <dbReference type="ARBA" id="ARBA00022840"/>
    </source>
</evidence>
<evidence type="ECO:0000256" key="7">
    <source>
        <dbReference type="ARBA" id="ARBA00029500"/>
    </source>
</evidence>
<dbReference type="InterPro" id="IPR003593">
    <property type="entry name" value="AAA+_ATPase"/>
</dbReference>
<dbReference type="InterPro" id="IPR002078">
    <property type="entry name" value="Sigma_54_int"/>
</dbReference>
<dbReference type="InterPro" id="IPR027417">
    <property type="entry name" value="P-loop_NTPase"/>
</dbReference>
<dbReference type="SUPFAM" id="SSF52540">
    <property type="entry name" value="P-loop containing nucleoside triphosphate hydrolases"/>
    <property type="match status" value="1"/>
</dbReference>
<dbReference type="SUPFAM" id="SSF46689">
    <property type="entry name" value="Homeodomain-like"/>
    <property type="match status" value="1"/>
</dbReference>
<comment type="caution">
    <text evidence="10">The sequence shown here is derived from an EMBL/GenBank/DDBJ whole genome shotgun (WGS) entry which is preliminary data.</text>
</comment>
<dbReference type="InterPro" id="IPR000014">
    <property type="entry name" value="PAS"/>
</dbReference>
<dbReference type="Gene3D" id="3.30.450.20">
    <property type="entry name" value="PAS domain"/>
    <property type="match status" value="1"/>
</dbReference>
<dbReference type="Gene3D" id="1.10.8.60">
    <property type="match status" value="1"/>
</dbReference>
<feature type="domain" description="PAS" evidence="9">
    <location>
        <begin position="9"/>
        <end position="57"/>
    </location>
</feature>
<dbReference type="Pfam" id="PF00989">
    <property type="entry name" value="PAS"/>
    <property type="match status" value="1"/>
</dbReference>
<dbReference type="PROSITE" id="PS00675">
    <property type="entry name" value="SIGMA54_INTERACT_1"/>
    <property type="match status" value="1"/>
</dbReference>
<accession>J8DUA7</accession>
<organism evidence="10 11">
    <name type="scientific">Bacillus cereus HuA4-10</name>
    <dbReference type="NCBI Taxonomy" id="1053206"/>
    <lineage>
        <taxon>Bacteria</taxon>
        <taxon>Bacillati</taxon>
        <taxon>Bacillota</taxon>
        <taxon>Bacilli</taxon>
        <taxon>Bacillales</taxon>
        <taxon>Bacillaceae</taxon>
        <taxon>Bacillus</taxon>
        <taxon>Bacillus cereus group</taxon>
    </lineage>
</organism>
<dbReference type="InterPro" id="IPR035965">
    <property type="entry name" value="PAS-like_dom_sf"/>
</dbReference>
<dbReference type="InterPro" id="IPR030828">
    <property type="entry name" value="HTH_TyrR"/>
</dbReference>
<dbReference type="Pfam" id="PF00158">
    <property type="entry name" value="Sigma54_activat"/>
    <property type="match status" value="1"/>
</dbReference>
<dbReference type="CDD" id="cd00130">
    <property type="entry name" value="PAS"/>
    <property type="match status" value="1"/>
</dbReference>
<evidence type="ECO:0000256" key="4">
    <source>
        <dbReference type="ARBA" id="ARBA00023015"/>
    </source>
</evidence>
<dbReference type="PROSITE" id="PS00688">
    <property type="entry name" value="SIGMA54_INTERACT_3"/>
    <property type="match status" value="1"/>
</dbReference>
<dbReference type="PROSITE" id="PS50112">
    <property type="entry name" value="PAS"/>
    <property type="match status" value="1"/>
</dbReference>
<dbReference type="CDD" id="cd00009">
    <property type="entry name" value="AAA"/>
    <property type="match status" value="1"/>
</dbReference>
<keyword evidence="3" id="KW-0067">ATP-binding</keyword>
<dbReference type="GO" id="GO:0003677">
    <property type="term" value="F:DNA binding"/>
    <property type="evidence" value="ECO:0007669"/>
    <property type="project" value="UniProtKB-KW"/>
</dbReference>
<dbReference type="InterPro" id="IPR025662">
    <property type="entry name" value="Sigma_54_int_dom_ATP-bd_1"/>
</dbReference>
<dbReference type="HOGENOM" id="CLU_000445_8_1_9"/>
<keyword evidence="5" id="KW-0238">DNA-binding</keyword>
<dbReference type="PATRIC" id="fig|1053206.3.peg.2521"/>
<keyword evidence="1" id="KW-0547">Nucleotide-binding</keyword>
<feature type="domain" description="Sigma-54 factor interaction" evidence="8">
    <location>
        <begin position="158"/>
        <end position="387"/>
    </location>
</feature>
<dbReference type="InterPro" id="IPR025944">
    <property type="entry name" value="Sigma_54_int_dom_CS"/>
</dbReference>
<sequence>MSDVPVQIETKYLLKILDNLESGMNIVDKNGTIMWINQAGCKLFNKSKEDLIGKNIFVLKKEGAFTPSVIEMALQNGSTVTTVQEITGGNKMTVTGDIILDEQENPIYFVAHGHDINNWMDNVSKLEWEELAPVLKRYLLEIKKINSRYILMQEEQSFIGHSKIHNLLAEILERVASVDSTVLINGETGVGKNVVAKRIHKLSERNSQPFVHLNCAAIPDSLLESELFGYHKGAFTGANSKGKIGLVKTAEKGTLFLDEISELPLHLQPKLLQLLQDKTYMPIGGSQLVKADIRIIAATNRKIEEMVKEGKFRADLYYRLHVLPVNIPPLRERHEDIFPLLHFYLQKYNQIFNQTRTFSQQTIGVLQRYQWPGNIRELENTVEQLVIMAKKDNISTHDLPERFHSVSMEKEALQSLKKGNNLSEIIESMEKTIIEQAIKENKTTRKTAKVLGITQTSLIRRLKKYNIRNEKE</sequence>
<dbReference type="PROSITE" id="PS50045">
    <property type="entry name" value="SIGMA54_INTERACT_4"/>
    <property type="match status" value="1"/>
</dbReference>
<dbReference type="Proteomes" id="UP000006977">
    <property type="component" value="Unassembled WGS sequence"/>
</dbReference>
<protein>
    <recommendedName>
        <fullName evidence="7">HTH-type transcriptional regulatory protein TyrR</fullName>
    </recommendedName>
</protein>
<dbReference type="SMART" id="SM00382">
    <property type="entry name" value="AAA"/>
    <property type="match status" value="1"/>
</dbReference>
<dbReference type="PANTHER" id="PTHR32071:SF57">
    <property type="entry name" value="C4-DICARBOXYLATE TRANSPORT TRANSCRIPTIONAL REGULATORY PROTEIN DCTD"/>
    <property type="match status" value="1"/>
</dbReference>
<dbReference type="GO" id="GO:0005524">
    <property type="term" value="F:ATP binding"/>
    <property type="evidence" value="ECO:0007669"/>
    <property type="project" value="UniProtKB-KW"/>
</dbReference>
<evidence type="ECO:0000256" key="6">
    <source>
        <dbReference type="ARBA" id="ARBA00023163"/>
    </source>
</evidence>
<keyword evidence="6" id="KW-0804">Transcription</keyword>
<dbReference type="InterPro" id="IPR013767">
    <property type="entry name" value="PAS_fold"/>
</dbReference>
<reference evidence="10 11" key="1">
    <citation type="submission" date="2012-04" db="EMBL/GenBank/DDBJ databases">
        <title>The Genome Sequence of Bacillus cereus HuA4-10.</title>
        <authorList>
            <consortium name="The Broad Institute Genome Sequencing Platform"/>
            <consortium name="The Broad Institute Genome Sequencing Center for Infectious Disease"/>
            <person name="Feldgarden M."/>
            <person name="Van der Auwera G.A."/>
            <person name="Mahillon J."/>
            <person name="Duprez V."/>
            <person name="Timmery S."/>
            <person name="Mattelet C."/>
            <person name="Dierick K."/>
            <person name="Sun M."/>
            <person name="Yu Z."/>
            <person name="Zhu L."/>
            <person name="Hu X."/>
            <person name="Shank E.B."/>
            <person name="Swiecicka I."/>
            <person name="Hansen B.M."/>
            <person name="Andrup L."/>
            <person name="Young S.K."/>
            <person name="Zeng Q."/>
            <person name="Gargeya S."/>
            <person name="Fitzgerald M."/>
            <person name="Haas B."/>
            <person name="Abouelleil A."/>
            <person name="Alvarado L."/>
            <person name="Arachchi H.M."/>
            <person name="Berlin A."/>
            <person name="Chapman S.B."/>
            <person name="Goldberg J."/>
            <person name="Griggs A."/>
            <person name="Gujja S."/>
            <person name="Hansen M."/>
            <person name="Howarth C."/>
            <person name="Imamovic A."/>
            <person name="Larimer J."/>
            <person name="McCowen C."/>
            <person name="Montmayeur A."/>
            <person name="Murphy C."/>
            <person name="Neiman D."/>
            <person name="Pearson M."/>
            <person name="Priest M."/>
            <person name="Roberts A."/>
            <person name="Saif S."/>
            <person name="Shea T."/>
            <person name="Sisk P."/>
            <person name="Sykes S."/>
            <person name="Wortman J."/>
            <person name="Nusbaum C."/>
            <person name="Birren B."/>
        </authorList>
    </citation>
    <scope>NUCLEOTIDE SEQUENCE [LARGE SCALE GENOMIC DNA]</scope>
    <source>
        <strain evidence="10 11">HuA4-10</strain>
    </source>
</reference>
<dbReference type="SMART" id="SM00091">
    <property type="entry name" value="PAS"/>
    <property type="match status" value="1"/>
</dbReference>